<evidence type="ECO:0000256" key="6">
    <source>
        <dbReference type="ARBA" id="ARBA00024731"/>
    </source>
</evidence>
<dbReference type="Gene3D" id="3.30.70.240">
    <property type="match status" value="1"/>
</dbReference>
<protein>
    <recommendedName>
        <fullName evidence="1">Elongation factor G</fullName>
    </recommendedName>
</protein>
<dbReference type="InterPro" id="IPR035649">
    <property type="entry name" value="EFG_V"/>
</dbReference>
<dbReference type="GO" id="GO:0003746">
    <property type="term" value="F:translation elongation factor activity"/>
    <property type="evidence" value="ECO:0007669"/>
    <property type="project" value="UniProtKB-KW"/>
</dbReference>
<evidence type="ECO:0000259" key="7">
    <source>
        <dbReference type="PROSITE" id="PS51722"/>
    </source>
</evidence>
<dbReference type="GO" id="GO:0005525">
    <property type="term" value="F:GTP binding"/>
    <property type="evidence" value="ECO:0007669"/>
    <property type="project" value="UniProtKB-KW"/>
</dbReference>
<dbReference type="InterPro" id="IPR047872">
    <property type="entry name" value="EFG_IV"/>
</dbReference>
<organism evidence="8 9">
    <name type="scientific">Dyella jiangningensis</name>
    <dbReference type="NCBI Taxonomy" id="1379159"/>
    <lineage>
        <taxon>Bacteria</taxon>
        <taxon>Pseudomonadati</taxon>
        <taxon>Pseudomonadota</taxon>
        <taxon>Gammaproteobacteria</taxon>
        <taxon>Lysobacterales</taxon>
        <taxon>Rhodanobacteraceae</taxon>
        <taxon>Dyella</taxon>
    </lineage>
</organism>
<evidence type="ECO:0000256" key="5">
    <source>
        <dbReference type="ARBA" id="ARBA00023134"/>
    </source>
</evidence>
<dbReference type="Gene3D" id="3.40.50.300">
    <property type="entry name" value="P-loop containing nucleotide triphosphate hydrolases"/>
    <property type="match status" value="1"/>
</dbReference>
<dbReference type="Pfam" id="PF14492">
    <property type="entry name" value="EFG_III"/>
    <property type="match status" value="1"/>
</dbReference>
<dbReference type="Gene3D" id="2.40.30.10">
    <property type="entry name" value="Translation factors"/>
    <property type="match status" value="1"/>
</dbReference>
<dbReference type="Pfam" id="PF22042">
    <property type="entry name" value="EF-G_D2"/>
    <property type="match status" value="1"/>
</dbReference>
<dbReference type="InterPro" id="IPR000640">
    <property type="entry name" value="EFG_V-like"/>
</dbReference>
<dbReference type="InterPro" id="IPR000795">
    <property type="entry name" value="T_Tr_GTP-bd_dom"/>
</dbReference>
<dbReference type="CDD" id="cd01434">
    <property type="entry name" value="EFG_mtEFG1_IV"/>
    <property type="match status" value="1"/>
</dbReference>
<feature type="domain" description="Tr-type G" evidence="7">
    <location>
        <begin position="10"/>
        <end position="267"/>
    </location>
</feature>
<dbReference type="SUPFAM" id="SSF52540">
    <property type="entry name" value="P-loop containing nucleoside triphosphate hydrolases"/>
    <property type="match status" value="1"/>
</dbReference>
<dbReference type="SMART" id="SM00889">
    <property type="entry name" value="EFG_IV"/>
    <property type="match status" value="1"/>
</dbReference>
<evidence type="ECO:0000313" key="8">
    <source>
        <dbReference type="EMBL" id="RAO77124.1"/>
    </source>
</evidence>
<dbReference type="InterPro" id="IPR009022">
    <property type="entry name" value="EFG_III"/>
</dbReference>
<dbReference type="NCBIfam" id="TIGR00231">
    <property type="entry name" value="small_GTP"/>
    <property type="match status" value="1"/>
</dbReference>
<dbReference type="Gene3D" id="3.30.70.870">
    <property type="entry name" value="Elongation Factor G (Translational Gtpase), domain 3"/>
    <property type="match status" value="1"/>
</dbReference>
<dbReference type="InterPro" id="IPR053905">
    <property type="entry name" value="EF-G-like_DII"/>
</dbReference>
<dbReference type="GO" id="GO:0097216">
    <property type="term" value="F:guanosine tetraphosphate binding"/>
    <property type="evidence" value="ECO:0007669"/>
    <property type="project" value="UniProtKB-ARBA"/>
</dbReference>
<dbReference type="PANTHER" id="PTHR43261:SF6">
    <property type="entry name" value="ELONGATION FACTOR G-LIKE PROTEIN"/>
    <property type="match status" value="1"/>
</dbReference>
<sequence length="683" mass="74959">MNIQTGTHTENIRNIALAGHAGSGKTTLFEALLHAGGVIQTQGSVERGTTQSDTDTQEKARGHSIDTAIAAVPFGNSHVNLIDTSGYADFRGPTLSAFAAVETVAIVVNASNGIEYGTRRMMERADERRLARVLVINRIDVEGARLAALVDALRDEFGTQCLPVNLPADGGKAVLDCFFHGDGATDFSSLAEAHQRILDQVVEINESVMGHYLDAGEEELSPQELHDAFEQCLREGHLVPICFVSARTGVGVKEFLELADRLLPNPNEGNPPPFRNGEDELITVNADPTQHVIADVFKIVNDPFVGKLGIFRVWQGTIRRDTQLYIDDSKKPFKVGHLFRLRGKNHDEIEQAIPGDIAAVAKVEEIHFDAVLHDSHDEDRIHLAPMRFPQPMFGLALEPSHKGQEQKLSQALVRLAEEDPCFRVEHHKELNETVVRGLSDLHLKVMLERMRERYGVEVNTHPPRIAYRETIASRADGHHRHKKQTGGAGQFGEVFLRVEPLERGAGFEFVDEVKGGVIPNQFLPAIEKGVRQAMESGAIAGYPIQDLRVTVYDGKYHPVDSKEVAFISAGKKAFLDAVSKARPIVLEPIVDVEVAIPEANVGDVTGGLAGKRARILGTDTLRGGELVIKAQAPLAELTDYPTELKAMTGGRGRYSLDLSHYEAVPLPVQKQLAEAWKPHVEED</sequence>
<dbReference type="EMBL" id="NFZS01000001">
    <property type="protein sequence ID" value="RAO77124.1"/>
    <property type="molecule type" value="Genomic_DNA"/>
</dbReference>
<reference evidence="8 9" key="1">
    <citation type="journal article" date="2018" name="Genet. Mol. Biol.">
        <title>The genome sequence of Dyella jiangningensis FCAV SCS01 from a lignocellulose-decomposing microbial consortium metagenome reveals potential for biotechnological applications.</title>
        <authorList>
            <person name="Desiderato J.G."/>
            <person name="Alvarenga D.O."/>
            <person name="Constancio M.T.L."/>
            <person name="Alves L.M.C."/>
            <person name="Varani A.M."/>
        </authorList>
    </citation>
    <scope>NUCLEOTIDE SEQUENCE [LARGE SCALE GENOMIC DNA]</scope>
    <source>
        <strain evidence="8 9">FCAV SCS01</strain>
    </source>
</reference>
<dbReference type="Proteomes" id="UP000248926">
    <property type="component" value="Unassembled WGS sequence"/>
</dbReference>
<name>A0A328PA70_9GAMM</name>
<dbReference type="CDD" id="cd04088">
    <property type="entry name" value="EFG_mtEFG_II"/>
    <property type="match status" value="1"/>
</dbReference>
<dbReference type="InterPro" id="IPR041095">
    <property type="entry name" value="EFG_II"/>
</dbReference>
<dbReference type="Pfam" id="PF00679">
    <property type="entry name" value="EFG_C"/>
    <property type="match status" value="1"/>
</dbReference>
<dbReference type="GO" id="GO:0003924">
    <property type="term" value="F:GTPase activity"/>
    <property type="evidence" value="ECO:0007669"/>
    <property type="project" value="InterPro"/>
</dbReference>
<dbReference type="InterPro" id="IPR027417">
    <property type="entry name" value="P-loop_NTPase"/>
</dbReference>
<dbReference type="PANTHER" id="PTHR43261">
    <property type="entry name" value="TRANSLATION ELONGATION FACTOR G-RELATED"/>
    <property type="match status" value="1"/>
</dbReference>
<dbReference type="InterPro" id="IPR005225">
    <property type="entry name" value="Small_GTP-bd"/>
</dbReference>
<evidence type="ECO:0000256" key="1">
    <source>
        <dbReference type="ARBA" id="ARBA00017872"/>
    </source>
</evidence>
<dbReference type="Pfam" id="PF03764">
    <property type="entry name" value="EFG_IV"/>
    <property type="match status" value="1"/>
</dbReference>
<proteinExistence type="predicted"/>
<dbReference type="GO" id="GO:0032790">
    <property type="term" value="P:ribosome disassembly"/>
    <property type="evidence" value="ECO:0007669"/>
    <property type="project" value="TreeGrafter"/>
</dbReference>
<keyword evidence="3 8" id="KW-0251">Elongation factor</keyword>
<dbReference type="InterPro" id="IPR005517">
    <property type="entry name" value="Transl_elong_EFG/EF2_IV"/>
</dbReference>
<dbReference type="RefSeq" id="WP_111981183.1">
    <property type="nucleotide sequence ID" value="NZ_NFZS01000001.1"/>
</dbReference>
<dbReference type="FunFam" id="3.30.70.240:FF:000001">
    <property type="entry name" value="Elongation factor G"/>
    <property type="match status" value="1"/>
</dbReference>
<dbReference type="AlphaFoldDB" id="A0A328PA70"/>
<dbReference type="SUPFAM" id="SSF50447">
    <property type="entry name" value="Translation proteins"/>
    <property type="match status" value="1"/>
</dbReference>
<keyword evidence="5" id="KW-0342">GTP-binding</keyword>
<dbReference type="CDD" id="cd16262">
    <property type="entry name" value="EFG_III"/>
    <property type="match status" value="1"/>
</dbReference>
<dbReference type="CDD" id="cd03713">
    <property type="entry name" value="EFG_mtEFG_C"/>
    <property type="match status" value="1"/>
</dbReference>
<accession>A0A328PA70</accession>
<dbReference type="InterPro" id="IPR020568">
    <property type="entry name" value="Ribosomal_Su5_D2-typ_SF"/>
</dbReference>
<dbReference type="FunFam" id="3.30.230.10:FF:000003">
    <property type="entry name" value="Elongation factor G"/>
    <property type="match status" value="1"/>
</dbReference>
<dbReference type="NCBIfam" id="NF009381">
    <property type="entry name" value="PRK12740.1-5"/>
    <property type="match status" value="1"/>
</dbReference>
<gene>
    <name evidence="8" type="primary">fusA</name>
    <name evidence="8" type="ORF">CA260_04300</name>
</gene>
<evidence type="ECO:0000256" key="4">
    <source>
        <dbReference type="ARBA" id="ARBA00022917"/>
    </source>
</evidence>
<evidence type="ECO:0000256" key="2">
    <source>
        <dbReference type="ARBA" id="ARBA00022741"/>
    </source>
</evidence>
<dbReference type="Pfam" id="PF00009">
    <property type="entry name" value="GTP_EFTU"/>
    <property type="match status" value="1"/>
</dbReference>
<dbReference type="InterPro" id="IPR014721">
    <property type="entry name" value="Ribsml_uS5_D2-typ_fold_subgr"/>
</dbReference>
<evidence type="ECO:0000256" key="3">
    <source>
        <dbReference type="ARBA" id="ARBA00022768"/>
    </source>
</evidence>
<dbReference type="InterPro" id="IPR035647">
    <property type="entry name" value="EFG_III/V"/>
</dbReference>
<dbReference type="SUPFAM" id="SSF54211">
    <property type="entry name" value="Ribosomal protein S5 domain 2-like"/>
    <property type="match status" value="1"/>
</dbReference>
<dbReference type="SMART" id="SM00838">
    <property type="entry name" value="EFG_C"/>
    <property type="match status" value="1"/>
</dbReference>
<evidence type="ECO:0000313" key="9">
    <source>
        <dbReference type="Proteomes" id="UP000248926"/>
    </source>
</evidence>
<dbReference type="SUPFAM" id="SSF54980">
    <property type="entry name" value="EF-G C-terminal domain-like"/>
    <property type="match status" value="2"/>
</dbReference>
<keyword evidence="4" id="KW-0648">Protein biosynthesis</keyword>
<dbReference type="PROSITE" id="PS51722">
    <property type="entry name" value="G_TR_2"/>
    <property type="match status" value="1"/>
</dbReference>
<keyword evidence="9" id="KW-1185">Reference proteome</keyword>
<dbReference type="OrthoDB" id="5926900at2"/>
<dbReference type="Gene3D" id="3.30.230.10">
    <property type="match status" value="1"/>
</dbReference>
<dbReference type="PRINTS" id="PR00315">
    <property type="entry name" value="ELONGATNFCT"/>
</dbReference>
<comment type="caution">
    <text evidence="8">The sequence shown here is derived from an EMBL/GenBank/DDBJ whole genome shotgun (WGS) entry which is preliminary data.</text>
</comment>
<comment type="function">
    <text evidence="6">Catalyzes the GTP-dependent ribosomal translocation step during translation elongation. During this step, the ribosome changes from the pre-translocational (PRE) to the post-translocational (POST) state as the newly formed A-site-bound peptidyl-tRNA and P-site-bound deacylated tRNA move to the P and E sites, respectively. Catalyzes the coordinated movement of the two tRNA molecules, the mRNA and conformational changes in the ribosome.</text>
</comment>
<dbReference type="NCBIfam" id="NF009891">
    <property type="entry name" value="PRK13351.1-1"/>
    <property type="match status" value="1"/>
</dbReference>
<keyword evidence="2" id="KW-0547">Nucleotide-binding</keyword>
<dbReference type="InterPro" id="IPR009000">
    <property type="entry name" value="Transl_B-barrel_sf"/>
</dbReference>